<dbReference type="OrthoDB" id="1862401at2759"/>
<dbReference type="Pfam" id="PF02458">
    <property type="entry name" value="Transferase"/>
    <property type="match status" value="1"/>
</dbReference>
<evidence type="ECO:0000313" key="2">
    <source>
        <dbReference type="Proteomes" id="UP000091956"/>
    </source>
</evidence>
<proteinExistence type="predicted"/>
<gene>
    <name evidence="1" type="ORF">VE01_06480</name>
</gene>
<dbReference type="InterPro" id="IPR023213">
    <property type="entry name" value="CAT-like_dom_sf"/>
</dbReference>
<dbReference type="GeneID" id="28839866"/>
<sequence length="523" mass="58041">MHTDPQPRLHTSGVTFVQPAKHIKPIQFDCSAVENLCARVHHSVALFFPIRSSANVEQIFYDLKQGLSLTMNEHPIITGTLRQGDRDEFSVEIPPAPHAGAYFHFSDTSNDAGFPSFGELQECGFPYVDGDLDGLKEFRPDPFPTSEDGQPTFVTKICHVRGGIVWSGSISHLISDLGLGTAVMISWAKYTKKVTEAAGKPLAIPRQLPWPDRKRLLPDVESLLQIEEIGALNKNLKPYTVLDPTDPDKMVSDMGNVFVKAHVTEANPDQLEYFLEPTSGIWRFTPSKLQALTDAVRRVDPGVKLSNFDIVTAFIWQRFSMAKRGNSPGNEPQTAQIVTAIDVRRKLSPPLPATYLGACVDLVRVCADREVLVPHQDPWKGISGIAKRVREFGTAWNETDYMEMLKVSLRTPMCPGLIPRGPIDMLVTEHSMFGLGLRADWGGELGRSVAFREPYISRETPQGEVIILPTQPNGDLDVIVSAEEIVLERLMADVEMSMVCKNVCVRHNVLESFASMATKKAKL</sequence>
<reference evidence="1 2" key="1">
    <citation type="submission" date="2016-03" db="EMBL/GenBank/DDBJ databases">
        <title>Comparative genomics of Pseudogymnoascus destructans, the fungus causing white-nose syndrome of bats.</title>
        <authorList>
            <person name="Palmer J.M."/>
            <person name="Drees K.P."/>
            <person name="Foster J.T."/>
            <person name="Lindner D.L."/>
        </authorList>
    </citation>
    <scope>NUCLEOTIDE SEQUENCE [LARGE SCALE GENOMIC DNA]</scope>
    <source>
        <strain evidence="1 2">UAMH 10579</strain>
    </source>
</reference>
<protein>
    <submittedName>
        <fullName evidence="1">Uncharacterized protein</fullName>
    </submittedName>
</protein>
<dbReference type="PANTHER" id="PTHR31642:SF315">
    <property type="entry name" value="ACYLTRANSFERASE EASC"/>
    <property type="match status" value="1"/>
</dbReference>
<dbReference type="RefSeq" id="XP_018129525.1">
    <property type="nucleotide sequence ID" value="XM_018275926.2"/>
</dbReference>
<name>A0A1B8GIW2_9PEZI</name>
<keyword evidence="2" id="KW-1185">Reference proteome</keyword>
<dbReference type="GO" id="GO:0016747">
    <property type="term" value="F:acyltransferase activity, transferring groups other than amino-acyl groups"/>
    <property type="evidence" value="ECO:0007669"/>
    <property type="project" value="TreeGrafter"/>
</dbReference>
<dbReference type="PANTHER" id="PTHR31642">
    <property type="entry name" value="TRICHOTHECENE 3-O-ACETYLTRANSFERASE"/>
    <property type="match status" value="1"/>
</dbReference>
<dbReference type="InterPro" id="IPR050317">
    <property type="entry name" value="Plant_Fungal_Acyltransferase"/>
</dbReference>
<evidence type="ECO:0000313" key="1">
    <source>
        <dbReference type="EMBL" id="OBT95792.1"/>
    </source>
</evidence>
<organism evidence="1 2">
    <name type="scientific">Pseudogymnoascus verrucosus</name>
    <dbReference type="NCBI Taxonomy" id="342668"/>
    <lineage>
        <taxon>Eukaryota</taxon>
        <taxon>Fungi</taxon>
        <taxon>Dikarya</taxon>
        <taxon>Ascomycota</taxon>
        <taxon>Pezizomycotina</taxon>
        <taxon>Leotiomycetes</taxon>
        <taxon>Thelebolales</taxon>
        <taxon>Thelebolaceae</taxon>
        <taxon>Pseudogymnoascus</taxon>
    </lineage>
</organism>
<dbReference type="AlphaFoldDB" id="A0A1B8GIW2"/>
<dbReference type="Gene3D" id="3.30.559.10">
    <property type="entry name" value="Chloramphenicol acetyltransferase-like domain"/>
    <property type="match status" value="2"/>
</dbReference>
<reference evidence="2" key="2">
    <citation type="journal article" date="2018" name="Nat. Commun.">
        <title>Extreme sensitivity to ultraviolet light in the fungal pathogen causing white-nose syndrome of bats.</title>
        <authorList>
            <person name="Palmer J.M."/>
            <person name="Drees K.P."/>
            <person name="Foster J.T."/>
            <person name="Lindner D.L."/>
        </authorList>
    </citation>
    <scope>NUCLEOTIDE SEQUENCE [LARGE SCALE GENOMIC DNA]</scope>
    <source>
        <strain evidence="2">UAMH 10579</strain>
    </source>
</reference>
<dbReference type="Proteomes" id="UP000091956">
    <property type="component" value="Unassembled WGS sequence"/>
</dbReference>
<accession>A0A1B8GIW2</accession>
<dbReference type="STRING" id="342668.A0A1B8GIW2"/>
<dbReference type="EMBL" id="KV460233">
    <property type="protein sequence ID" value="OBT95792.1"/>
    <property type="molecule type" value="Genomic_DNA"/>
</dbReference>